<accession>A0A6J5PGN7</accession>
<gene>
    <name evidence="1" type="ORF">UFOVP901_51</name>
</gene>
<evidence type="ECO:0000313" key="1">
    <source>
        <dbReference type="EMBL" id="CAB4170207.1"/>
    </source>
</evidence>
<proteinExistence type="predicted"/>
<name>A0A6J5PGN7_9CAUD</name>
<organism evidence="1">
    <name type="scientific">uncultured Caudovirales phage</name>
    <dbReference type="NCBI Taxonomy" id="2100421"/>
    <lineage>
        <taxon>Viruses</taxon>
        <taxon>Duplodnaviria</taxon>
        <taxon>Heunggongvirae</taxon>
        <taxon>Uroviricota</taxon>
        <taxon>Caudoviricetes</taxon>
        <taxon>Peduoviridae</taxon>
        <taxon>Maltschvirus</taxon>
        <taxon>Maltschvirus maltsch</taxon>
    </lineage>
</organism>
<sequence length="102" mass="11669">MDNPFHPDRKRAPRVVTVLGVKIQVRTFKKLQLDGHDLLGRFESDKMQISLLRQDGWRVILWHEITHAALMISGVGEGLSMSKEEQICTVLESALFPFIKGR</sequence>
<dbReference type="EMBL" id="LR796852">
    <property type="protein sequence ID" value="CAB4170207.1"/>
    <property type="molecule type" value="Genomic_DNA"/>
</dbReference>
<reference evidence="1" key="1">
    <citation type="submission" date="2020-05" db="EMBL/GenBank/DDBJ databases">
        <authorList>
            <person name="Chiriac C."/>
            <person name="Salcher M."/>
            <person name="Ghai R."/>
            <person name="Kavagutti S V."/>
        </authorList>
    </citation>
    <scope>NUCLEOTIDE SEQUENCE</scope>
</reference>
<protein>
    <submittedName>
        <fullName evidence="1">Uncharacterized protein</fullName>
    </submittedName>
</protein>